<dbReference type="Gene3D" id="3.40.50.1450">
    <property type="entry name" value="HybD-like"/>
    <property type="match status" value="1"/>
</dbReference>
<keyword evidence="2 5" id="KW-0645">Protease</keyword>
<evidence type="ECO:0000313" key="5">
    <source>
        <dbReference type="EMBL" id="WBO62201.1"/>
    </source>
</evidence>
<protein>
    <submittedName>
        <fullName evidence="5">Hydrogenase maturation protease</fullName>
    </submittedName>
</protein>
<dbReference type="Proteomes" id="UP001212326">
    <property type="component" value="Chromosome"/>
</dbReference>
<name>A0ABY7P040_9ACTN</name>
<dbReference type="PANTHER" id="PTHR30302:SF1">
    <property type="entry name" value="HYDROGENASE 2 MATURATION PROTEASE"/>
    <property type="match status" value="1"/>
</dbReference>
<evidence type="ECO:0000256" key="1">
    <source>
        <dbReference type="ARBA" id="ARBA00006814"/>
    </source>
</evidence>
<evidence type="ECO:0000313" key="6">
    <source>
        <dbReference type="Proteomes" id="UP001212326"/>
    </source>
</evidence>
<comment type="similarity">
    <text evidence="1">Belongs to the peptidase A31 family.</text>
</comment>
<dbReference type="SUPFAM" id="SSF53163">
    <property type="entry name" value="HybD-like"/>
    <property type="match status" value="1"/>
</dbReference>
<dbReference type="EMBL" id="CP115300">
    <property type="protein sequence ID" value="WBO62201.1"/>
    <property type="molecule type" value="Genomic_DNA"/>
</dbReference>
<accession>A0ABY7P040</accession>
<dbReference type="Pfam" id="PF01750">
    <property type="entry name" value="HycI"/>
    <property type="match status" value="1"/>
</dbReference>
<keyword evidence="3" id="KW-0064">Aspartyl protease</keyword>
<keyword evidence="6" id="KW-1185">Reference proteome</keyword>
<proteinExistence type="inferred from homology"/>
<dbReference type="CDD" id="cd00518">
    <property type="entry name" value="H2MP"/>
    <property type="match status" value="1"/>
</dbReference>
<dbReference type="NCBIfam" id="TIGR00072">
    <property type="entry name" value="hydrog_prot"/>
    <property type="match status" value="1"/>
</dbReference>
<dbReference type="GO" id="GO:0008233">
    <property type="term" value="F:peptidase activity"/>
    <property type="evidence" value="ECO:0007669"/>
    <property type="project" value="UniProtKB-KW"/>
</dbReference>
<dbReference type="InterPro" id="IPR000671">
    <property type="entry name" value="Peptidase_A31"/>
</dbReference>
<dbReference type="GO" id="GO:0006508">
    <property type="term" value="P:proteolysis"/>
    <property type="evidence" value="ECO:0007669"/>
    <property type="project" value="UniProtKB-KW"/>
</dbReference>
<dbReference type="RefSeq" id="WP_270080145.1">
    <property type="nucleotide sequence ID" value="NZ_CP115300.1"/>
</dbReference>
<dbReference type="PANTHER" id="PTHR30302">
    <property type="entry name" value="HYDROGENASE 1 MATURATION PROTEASE"/>
    <property type="match status" value="1"/>
</dbReference>
<keyword evidence="4" id="KW-0378">Hydrolase</keyword>
<evidence type="ECO:0000256" key="3">
    <source>
        <dbReference type="ARBA" id="ARBA00022750"/>
    </source>
</evidence>
<sequence>MSEQLRIGVIGVGNDFRRDDGVGWAVVARLTDRAAERPLPSGTRLMVSDGEPVRLISMWEGTDLTIVIDAAQAQPPHPGRIHRVELDGEQLPRESGETSSHGLGLGDAAELARRLHRLPHRLIVYAVEGADAGLGTGLSAPVAAAVGPLAQQIAEEITQYARTANGSSDG</sequence>
<reference evidence="5 6" key="1">
    <citation type="submission" date="2022-12" db="EMBL/GenBank/DDBJ databases">
        <authorList>
            <person name="Mo P."/>
        </authorList>
    </citation>
    <scope>NUCLEOTIDE SEQUENCE [LARGE SCALE GENOMIC DNA]</scope>
    <source>
        <strain evidence="5 6">HUAS 2-6</strain>
    </source>
</reference>
<dbReference type="InterPro" id="IPR023430">
    <property type="entry name" value="Pept_HybD-like_dom_sf"/>
</dbReference>
<organism evidence="5 6">
    <name type="scientific">Streptomyces camelliae</name>
    <dbReference type="NCBI Taxonomy" id="3004093"/>
    <lineage>
        <taxon>Bacteria</taxon>
        <taxon>Bacillati</taxon>
        <taxon>Actinomycetota</taxon>
        <taxon>Actinomycetes</taxon>
        <taxon>Kitasatosporales</taxon>
        <taxon>Streptomycetaceae</taxon>
        <taxon>Streptomyces</taxon>
    </lineage>
</organism>
<gene>
    <name evidence="5" type="ORF">O1G22_04875</name>
</gene>
<evidence type="ECO:0000256" key="4">
    <source>
        <dbReference type="ARBA" id="ARBA00022801"/>
    </source>
</evidence>
<evidence type="ECO:0000256" key="2">
    <source>
        <dbReference type="ARBA" id="ARBA00022670"/>
    </source>
</evidence>